<evidence type="ECO:0000256" key="1">
    <source>
        <dbReference type="SAM" id="Coils"/>
    </source>
</evidence>
<dbReference type="Proteomes" id="UP000230233">
    <property type="component" value="Chromosome II"/>
</dbReference>
<keyword evidence="4" id="KW-1185">Reference proteome</keyword>
<gene>
    <name evidence="3" type="primary">Cnig_chr_II.g7313</name>
    <name evidence="3" type="ORF">B9Z55_007313</name>
</gene>
<feature type="coiled-coil region" evidence="1">
    <location>
        <begin position="279"/>
        <end position="348"/>
    </location>
</feature>
<evidence type="ECO:0000256" key="2">
    <source>
        <dbReference type="SAM" id="MobiDB-lite"/>
    </source>
</evidence>
<reference evidence="4" key="1">
    <citation type="submission" date="2017-10" db="EMBL/GenBank/DDBJ databases">
        <title>Rapid genome shrinkage in a self-fertile nematode reveals novel sperm competition proteins.</title>
        <authorList>
            <person name="Yin D."/>
            <person name="Schwarz E.M."/>
            <person name="Thomas C.G."/>
            <person name="Felde R.L."/>
            <person name="Korf I.F."/>
            <person name="Cutter A.D."/>
            <person name="Schartner C.M."/>
            <person name="Ralston E.J."/>
            <person name="Meyer B.J."/>
            <person name="Haag E.S."/>
        </authorList>
    </citation>
    <scope>NUCLEOTIDE SEQUENCE [LARGE SCALE GENOMIC DNA]</scope>
    <source>
        <strain evidence="4">JU1422</strain>
    </source>
</reference>
<feature type="coiled-coil region" evidence="1">
    <location>
        <begin position="151"/>
        <end position="178"/>
    </location>
</feature>
<feature type="region of interest" description="Disordered" evidence="2">
    <location>
        <begin position="407"/>
        <end position="426"/>
    </location>
</feature>
<protein>
    <submittedName>
        <fullName evidence="3">Uncharacterized protein</fullName>
    </submittedName>
</protein>
<evidence type="ECO:0000313" key="3">
    <source>
        <dbReference type="EMBL" id="PIC48277.1"/>
    </source>
</evidence>
<dbReference type="EMBL" id="PDUG01000002">
    <property type="protein sequence ID" value="PIC48277.1"/>
    <property type="molecule type" value="Genomic_DNA"/>
</dbReference>
<proteinExistence type="predicted"/>
<sequence length="426" mass="48216">MPQFCSPVEATSPSFLQLSTHVGMTPMPSPTSVASPHSLAQLLPAHSFPAHSLPAHSLLAHPLPASALPPFSTSQLPNDYQLRTTPDTQILELLNLVQMVQGKNLKAPQAPSSIQSPVSRMIHAESSSQTEAHAGPSLVERAVSPTAPFGIVSMEEEMLNLKKEMDQLQKMYDNDVKKFEWNQRQMSEGHQETVTKMSEAMKLLEDDFKKLSSADKKTIEDLMLAGSQKDVEIDALVQKNKQLETENKQMAQKNTYMKIQMTGMKCRKGLQILYFRTNIRALVEENYQLMDEKESIESEYEERNQTLLRVQSELADLTRKLQAQEEELQELRDFKIKAEVDKKEAQRQLEMTHSNVVTANLPLKKSESPAYNPGFEDDGYLHEETVYTEMSEEIAKMPKEEKFSEILEKQKDDTEAGEMSKNAKDL</sequence>
<name>A0A2G5V985_9PELO</name>
<evidence type="ECO:0000313" key="4">
    <source>
        <dbReference type="Proteomes" id="UP000230233"/>
    </source>
</evidence>
<dbReference type="OrthoDB" id="10591860at2759"/>
<dbReference type="AlphaFoldDB" id="A0A2G5V985"/>
<organism evidence="3 4">
    <name type="scientific">Caenorhabditis nigoni</name>
    <dbReference type="NCBI Taxonomy" id="1611254"/>
    <lineage>
        <taxon>Eukaryota</taxon>
        <taxon>Metazoa</taxon>
        <taxon>Ecdysozoa</taxon>
        <taxon>Nematoda</taxon>
        <taxon>Chromadorea</taxon>
        <taxon>Rhabditida</taxon>
        <taxon>Rhabditina</taxon>
        <taxon>Rhabditomorpha</taxon>
        <taxon>Rhabditoidea</taxon>
        <taxon>Rhabditidae</taxon>
        <taxon>Peloderinae</taxon>
        <taxon>Caenorhabditis</taxon>
    </lineage>
</organism>
<comment type="caution">
    <text evidence="3">The sequence shown here is derived from an EMBL/GenBank/DDBJ whole genome shotgun (WGS) entry which is preliminary data.</text>
</comment>
<accession>A0A2G5V985</accession>
<keyword evidence="1" id="KW-0175">Coiled coil</keyword>